<dbReference type="InterPro" id="IPR016166">
    <property type="entry name" value="FAD-bd_PCMH"/>
</dbReference>
<evidence type="ECO:0000256" key="6">
    <source>
        <dbReference type="ARBA" id="ARBA00023157"/>
    </source>
</evidence>
<evidence type="ECO:0000259" key="9">
    <source>
        <dbReference type="PROSITE" id="PS51387"/>
    </source>
</evidence>
<comment type="caution">
    <text evidence="10">The sequence shown here is derived from an EMBL/GenBank/DDBJ whole genome shotgun (WGS) entry which is preliminary data.</text>
</comment>
<evidence type="ECO:0000256" key="4">
    <source>
        <dbReference type="ARBA" id="ARBA00022729"/>
    </source>
</evidence>
<feature type="chain" id="PRO_5036474583" description="FAD-binding PCMH-type domain-containing protein" evidence="8">
    <location>
        <begin position="25"/>
        <end position="533"/>
    </location>
</feature>
<dbReference type="EMBL" id="JAAWWB010000021">
    <property type="protein sequence ID" value="KAG6756787.1"/>
    <property type="molecule type" value="Genomic_DNA"/>
</dbReference>
<keyword evidence="5" id="KW-0274">FAD</keyword>
<accession>A0A8X8CK38</accession>
<proteinExistence type="inferred from homology"/>
<dbReference type="OrthoDB" id="415825at2759"/>
<dbReference type="PROSITE" id="PS51387">
    <property type="entry name" value="FAD_PCMH"/>
    <property type="match status" value="1"/>
</dbReference>
<evidence type="ECO:0000256" key="5">
    <source>
        <dbReference type="ARBA" id="ARBA00022827"/>
    </source>
</evidence>
<sequence length="533" mass="59749">MVFPSFSCLSKLVRLLLLPTLIVSLPIQDNFLHCLSRNPEFSFPFSSLLYSPKNSSFTSVLQSSAQNLRFTLPSIPKPEFIFTPLQESHIQGAVICSRQLGIHLRVRSGGHDYEGVSYVSEIETPYIVVDLAKLRSITVDIDDNSAWAQAGATNGELYYRISEKSNSHGFPAGICTSLGIGGHITGGGYGSLLRKYGLAADNVIDARIIDAYGRVLDRDAMGEDLFWAIRGGGGGSFGIITSWKVRLVPVPPIVTVFLVPRTLEQGAMKLLIKWQQIADKLDEDLFLRAIIRLANTSDTGKKTVSVSFNALFLGDASRLLQVMQKSFPELGLIRQDCTETSWIKSVPSLAFFPNNTAPEILLRRTNSVLNYFKSKSDYVKEPIPETALEGLWKLLLEENSPGVLWTPYGGKMSTIPESETPFPHRKGNLFMIQYLANWNDAKEDAAKHIDWSRRVYNYMTPHVSPRTAYVNYRDFDLGMNKKSSTSFAEASAWGFKYFKGNFKRLVKVKTKVDPENFFRHEQSIPPLTFSKRN</sequence>
<dbReference type="FunFam" id="3.30.43.10:FF:000004">
    <property type="entry name" value="Berberine bridge enzyme-like 15"/>
    <property type="match status" value="1"/>
</dbReference>
<comment type="similarity">
    <text evidence="2">Belongs to the oxygen-dependent FAD-linked oxidoreductase family.</text>
</comment>
<dbReference type="AlphaFoldDB" id="A0A8X8CK38"/>
<dbReference type="GO" id="GO:0071949">
    <property type="term" value="F:FAD binding"/>
    <property type="evidence" value="ECO:0007669"/>
    <property type="project" value="InterPro"/>
</dbReference>
<reference evidence="10" key="1">
    <citation type="journal article" date="2020" name="bioRxiv">
        <title>Hybrid origin of Populus tomentosa Carr. identified through genome sequencing and phylogenomic analysis.</title>
        <authorList>
            <person name="An X."/>
            <person name="Gao K."/>
            <person name="Chen Z."/>
            <person name="Li J."/>
            <person name="Yang X."/>
            <person name="Yang X."/>
            <person name="Zhou J."/>
            <person name="Guo T."/>
            <person name="Zhao T."/>
            <person name="Huang S."/>
            <person name="Miao D."/>
            <person name="Khan W.U."/>
            <person name="Rao P."/>
            <person name="Ye M."/>
            <person name="Lei B."/>
            <person name="Liao W."/>
            <person name="Wang J."/>
            <person name="Ji L."/>
            <person name="Li Y."/>
            <person name="Guo B."/>
            <person name="Mustafa N.S."/>
            <person name="Li S."/>
            <person name="Yun Q."/>
            <person name="Keller S.R."/>
            <person name="Mao J."/>
            <person name="Zhang R."/>
            <person name="Strauss S.H."/>
        </authorList>
    </citation>
    <scope>NUCLEOTIDE SEQUENCE</scope>
    <source>
        <strain evidence="10">GM15</strain>
        <tissue evidence="10">Leaf</tissue>
    </source>
</reference>
<evidence type="ECO:0000256" key="1">
    <source>
        <dbReference type="ARBA" id="ARBA00001974"/>
    </source>
</evidence>
<comment type="cofactor">
    <cofactor evidence="1">
        <name>FAD</name>
        <dbReference type="ChEBI" id="CHEBI:57692"/>
    </cofactor>
</comment>
<protein>
    <recommendedName>
        <fullName evidence="9">FAD-binding PCMH-type domain-containing protein</fullName>
    </recommendedName>
</protein>
<keyword evidence="3" id="KW-0285">Flavoprotein</keyword>
<evidence type="ECO:0000256" key="7">
    <source>
        <dbReference type="ARBA" id="ARBA00023180"/>
    </source>
</evidence>
<dbReference type="Pfam" id="PF01565">
    <property type="entry name" value="FAD_binding_4"/>
    <property type="match status" value="1"/>
</dbReference>
<evidence type="ECO:0000313" key="10">
    <source>
        <dbReference type="EMBL" id="KAG6756787.1"/>
    </source>
</evidence>
<keyword evidence="6" id="KW-1015">Disulfide bond</keyword>
<dbReference type="Proteomes" id="UP000886885">
    <property type="component" value="Chromosome 11A"/>
</dbReference>
<name>A0A8X8CK38_POPTO</name>
<evidence type="ECO:0000256" key="8">
    <source>
        <dbReference type="SAM" id="SignalP"/>
    </source>
</evidence>
<keyword evidence="4 8" id="KW-0732">Signal</keyword>
<feature type="signal peptide" evidence="8">
    <location>
        <begin position="1"/>
        <end position="24"/>
    </location>
</feature>
<gene>
    <name evidence="10" type="ORF">POTOM_040230</name>
</gene>
<dbReference type="InterPro" id="IPR006094">
    <property type="entry name" value="Oxid_FAD_bind_N"/>
</dbReference>
<dbReference type="PANTHER" id="PTHR32448">
    <property type="entry name" value="OS08G0158400 PROTEIN"/>
    <property type="match status" value="1"/>
</dbReference>
<dbReference type="GO" id="GO:1901696">
    <property type="term" value="P:cannabinoid biosynthetic process"/>
    <property type="evidence" value="ECO:0007669"/>
    <property type="project" value="UniProtKB-ARBA"/>
</dbReference>
<evidence type="ECO:0000256" key="3">
    <source>
        <dbReference type="ARBA" id="ARBA00022630"/>
    </source>
</evidence>
<evidence type="ECO:0000256" key="2">
    <source>
        <dbReference type="ARBA" id="ARBA00005466"/>
    </source>
</evidence>
<evidence type="ECO:0000313" key="11">
    <source>
        <dbReference type="Proteomes" id="UP000886885"/>
    </source>
</evidence>
<organism evidence="10 11">
    <name type="scientific">Populus tomentosa</name>
    <name type="common">Chinese white poplar</name>
    <dbReference type="NCBI Taxonomy" id="118781"/>
    <lineage>
        <taxon>Eukaryota</taxon>
        <taxon>Viridiplantae</taxon>
        <taxon>Streptophyta</taxon>
        <taxon>Embryophyta</taxon>
        <taxon>Tracheophyta</taxon>
        <taxon>Spermatophyta</taxon>
        <taxon>Magnoliopsida</taxon>
        <taxon>eudicotyledons</taxon>
        <taxon>Gunneridae</taxon>
        <taxon>Pentapetalae</taxon>
        <taxon>rosids</taxon>
        <taxon>fabids</taxon>
        <taxon>Malpighiales</taxon>
        <taxon>Salicaceae</taxon>
        <taxon>Saliceae</taxon>
        <taxon>Populus</taxon>
    </lineage>
</organism>
<feature type="domain" description="FAD-binding PCMH-type" evidence="9">
    <location>
        <begin position="74"/>
        <end position="250"/>
    </location>
</feature>
<keyword evidence="11" id="KW-1185">Reference proteome</keyword>
<dbReference type="Pfam" id="PF08031">
    <property type="entry name" value="BBE"/>
    <property type="match status" value="1"/>
</dbReference>
<dbReference type="InterPro" id="IPR012951">
    <property type="entry name" value="BBE"/>
</dbReference>
<dbReference type="GO" id="GO:0016491">
    <property type="term" value="F:oxidoreductase activity"/>
    <property type="evidence" value="ECO:0007669"/>
    <property type="project" value="InterPro"/>
</dbReference>
<keyword evidence="7" id="KW-0325">Glycoprotein</keyword>